<accession>A0A316G8V9</accession>
<organism evidence="2 3">
    <name type="scientific">Roseicyclus mahoneyensis</name>
    <dbReference type="NCBI Taxonomy" id="164332"/>
    <lineage>
        <taxon>Bacteria</taxon>
        <taxon>Pseudomonadati</taxon>
        <taxon>Pseudomonadota</taxon>
        <taxon>Alphaproteobacteria</taxon>
        <taxon>Rhodobacterales</taxon>
        <taxon>Roseobacteraceae</taxon>
        <taxon>Roseicyclus</taxon>
    </lineage>
</organism>
<dbReference type="Proteomes" id="UP000245708">
    <property type="component" value="Unassembled WGS sequence"/>
</dbReference>
<feature type="transmembrane region" description="Helical" evidence="1">
    <location>
        <begin position="27"/>
        <end position="46"/>
    </location>
</feature>
<dbReference type="EMBL" id="QGGW01000012">
    <property type="protein sequence ID" value="PWK57324.1"/>
    <property type="molecule type" value="Genomic_DNA"/>
</dbReference>
<name>A0A316G8V9_9RHOB</name>
<dbReference type="AlphaFoldDB" id="A0A316G8V9"/>
<feature type="transmembrane region" description="Helical" evidence="1">
    <location>
        <begin position="66"/>
        <end position="85"/>
    </location>
</feature>
<evidence type="ECO:0000256" key="1">
    <source>
        <dbReference type="SAM" id="Phobius"/>
    </source>
</evidence>
<evidence type="ECO:0000313" key="3">
    <source>
        <dbReference type="Proteomes" id="UP000245708"/>
    </source>
</evidence>
<keyword evidence="1" id="KW-0812">Transmembrane</keyword>
<feature type="transmembrane region" description="Helical" evidence="1">
    <location>
        <begin position="274"/>
        <end position="297"/>
    </location>
</feature>
<feature type="transmembrane region" description="Helical" evidence="1">
    <location>
        <begin position="173"/>
        <end position="193"/>
    </location>
</feature>
<feature type="transmembrane region" description="Helical" evidence="1">
    <location>
        <begin position="118"/>
        <end position="139"/>
    </location>
</feature>
<sequence>MAIAEVLALADAVYGPRPLSWRAFDRCLLLALFYPLIAVVLGWALFNTHSPAGLTLFVDEPRLLPRIGRAIALVFAMAVAAWVVANAQRFADFVVDRVFGPPENSPARPGFLSKAGRAGVDLVAVAVAFAFAVAFAVAVAVAVAVAFAFAVAFAVAVAFAFAFAVFNDDTATAAFVLLLYAFLPLLNAVADWVSLAITRSFLRGHGRGPRPALAVIGVRAVADLALALVCLGVLLAAIALGLDLWGRISPATLPFTAATYMAEIRADPTRGMALYLMVATTLLPTFVHVLLGLGAVLSHRGHMLSDAALVLEAKLASGAALTVIERADMVGHVRRARWAGYGAAAVITGVLFALVLYPIWHLVI</sequence>
<evidence type="ECO:0000313" key="2">
    <source>
        <dbReference type="EMBL" id="PWK57324.1"/>
    </source>
</evidence>
<feature type="transmembrane region" description="Helical" evidence="1">
    <location>
        <begin position="145"/>
        <end position="166"/>
    </location>
</feature>
<keyword evidence="1" id="KW-1133">Transmembrane helix</keyword>
<gene>
    <name evidence="2" type="ORF">C7455_11251</name>
</gene>
<comment type="caution">
    <text evidence="2">The sequence shown here is derived from an EMBL/GenBank/DDBJ whole genome shotgun (WGS) entry which is preliminary data.</text>
</comment>
<keyword evidence="3" id="KW-1185">Reference proteome</keyword>
<feature type="transmembrane region" description="Helical" evidence="1">
    <location>
        <begin position="338"/>
        <end position="360"/>
    </location>
</feature>
<reference evidence="2 3" key="1">
    <citation type="submission" date="2018-05" db="EMBL/GenBank/DDBJ databases">
        <title>Genomic Encyclopedia of Type Strains, Phase IV (KMG-IV): sequencing the most valuable type-strain genomes for metagenomic binning, comparative biology and taxonomic classification.</title>
        <authorList>
            <person name="Goeker M."/>
        </authorList>
    </citation>
    <scope>NUCLEOTIDE SEQUENCE [LARGE SCALE GENOMIC DNA]</scope>
    <source>
        <strain evidence="2 3">DSM 16097</strain>
    </source>
</reference>
<keyword evidence="1" id="KW-0472">Membrane</keyword>
<feature type="transmembrane region" description="Helical" evidence="1">
    <location>
        <begin position="213"/>
        <end position="237"/>
    </location>
</feature>
<proteinExistence type="predicted"/>
<protein>
    <submittedName>
        <fullName evidence="2">Uncharacterized protein</fullName>
    </submittedName>
</protein>